<proteinExistence type="predicted"/>
<dbReference type="InterPro" id="IPR009839">
    <property type="entry name" value="SseB_N"/>
</dbReference>
<dbReference type="Proteomes" id="UP000198851">
    <property type="component" value="Unassembled WGS sequence"/>
</dbReference>
<evidence type="ECO:0000313" key="4">
    <source>
        <dbReference type="Proteomes" id="UP000198851"/>
    </source>
</evidence>
<dbReference type="EMBL" id="FOSZ01000005">
    <property type="protein sequence ID" value="SFL10697.1"/>
    <property type="molecule type" value="Genomic_DNA"/>
</dbReference>
<protein>
    <submittedName>
        <fullName evidence="3">SseB protein N-terminal domain-containing protein</fullName>
    </submittedName>
</protein>
<dbReference type="OrthoDB" id="7831317at2"/>
<dbReference type="Pfam" id="PF07179">
    <property type="entry name" value="SseB"/>
    <property type="match status" value="1"/>
</dbReference>
<dbReference type="STRING" id="1280847.SAMN04488036_10571"/>
<evidence type="ECO:0000259" key="2">
    <source>
        <dbReference type="Pfam" id="PF07179"/>
    </source>
</evidence>
<evidence type="ECO:0000256" key="1">
    <source>
        <dbReference type="SAM" id="MobiDB-lite"/>
    </source>
</evidence>
<feature type="region of interest" description="Disordered" evidence="1">
    <location>
        <begin position="240"/>
        <end position="263"/>
    </location>
</feature>
<gene>
    <name evidence="3" type="ORF">SAMN04488036_10571</name>
</gene>
<reference evidence="4" key="1">
    <citation type="submission" date="2016-10" db="EMBL/GenBank/DDBJ databases">
        <authorList>
            <person name="Varghese N."/>
            <person name="Submissions S."/>
        </authorList>
    </citation>
    <scope>NUCLEOTIDE SEQUENCE [LARGE SCALE GENOMIC DNA]</scope>
    <source>
        <strain evidence="4">DSM 28453</strain>
    </source>
</reference>
<dbReference type="AlphaFoldDB" id="A0A1I4F1K3"/>
<sequence length="263" mass="27727">MTDVTPLDQFHAAMEAAPSDDGARLRFFERLADAELFLLLEKEPEGDRIAPEVFETSDASFVLVFDTEERLSQFVGRVAPYAALSGRIIANMLAGQGIGLALNPEIAPSSMLVPAEALGWLVDTLTHAPDEMEAKVEAFTAPAGLPETLIAALDAKLATTAGLAKMAYLVGVTYESGAKSHMLGFVDAVEAAQGALAKAVNEALTFSGIEAGALDVAFFGANDVAAAQLARAGLRFDLPQPEQRQDYVPVTPGSDPDNPPILK</sequence>
<dbReference type="RefSeq" id="WP_093324253.1">
    <property type="nucleotide sequence ID" value="NZ_FOSZ01000005.1"/>
</dbReference>
<organism evidence="3 4">
    <name type="scientific">Shimia haliotis</name>
    <dbReference type="NCBI Taxonomy" id="1280847"/>
    <lineage>
        <taxon>Bacteria</taxon>
        <taxon>Pseudomonadati</taxon>
        <taxon>Pseudomonadota</taxon>
        <taxon>Alphaproteobacteria</taxon>
        <taxon>Rhodobacterales</taxon>
        <taxon>Roseobacteraceae</taxon>
    </lineage>
</organism>
<evidence type="ECO:0000313" key="3">
    <source>
        <dbReference type="EMBL" id="SFL10697.1"/>
    </source>
</evidence>
<accession>A0A1I4F1K3</accession>
<feature type="domain" description="SseB protein N-terminal" evidence="2">
    <location>
        <begin position="12"/>
        <end position="118"/>
    </location>
</feature>
<name>A0A1I4F1K3_9RHOB</name>
<keyword evidence="4" id="KW-1185">Reference proteome</keyword>